<protein>
    <submittedName>
        <fullName evidence="2">Uncharacterized protein</fullName>
    </submittedName>
</protein>
<feature type="region of interest" description="Disordered" evidence="1">
    <location>
        <begin position="1"/>
        <end position="20"/>
    </location>
</feature>
<dbReference type="Proteomes" id="UP000267821">
    <property type="component" value="Unassembled WGS sequence"/>
</dbReference>
<dbReference type="InParanoid" id="A0A3N4LLS7"/>
<dbReference type="AlphaFoldDB" id="A0A3N4LLS7"/>
<dbReference type="EMBL" id="ML121544">
    <property type="protein sequence ID" value="RPB23760.1"/>
    <property type="molecule type" value="Genomic_DNA"/>
</dbReference>
<reference evidence="2 3" key="1">
    <citation type="journal article" date="2018" name="Nat. Ecol. Evol.">
        <title>Pezizomycetes genomes reveal the molecular basis of ectomycorrhizal truffle lifestyle.</title>
        <authorList>
            <person name="Murat C."/>
            <person name="Payen T."/>
            <person name="Noel B."/>
            <person name="Kuo A."/>
            <person name="Morin E."/>
            <person name="Chen J."/>
            <person name="Kohler A."/>
            <person name="Krizsan K."/>
            <person name="Balestrini R."/>
            <person name="Da Silva C."/>
            <person name="Montanini B."/>
            <person name="Hainaut M."/>
            <person name="Levati E."/>
            <person name="Barry K.W."/>
            <person name="Belfiori B."/>
            <person name="Cichocki N."/>
            <person name="Clum A."/>
            <person name="Dockter R.B."/>
            <person name="Fauchery L."/>
            <person name="Guy J."/>
            <person name="Iotti M."/>
            <person name="Le Tacon F."/>
            <person name="Lindquist E.A."/>
            <person name="Lipzen A."/>
            <person name="Malagnac F."/>
            <person name="Mello A."/>
            <person name="Molinier V."/>
            <person name="Miyauchi S."/>
            <person name="Poulain J."/>
            <person name="Riccioni C."/>
            <person name="Rubini A."/>
            <person name="Sitrit Y."/>
            <person name="Splivallo R."/>
            <person name="Traeger S."/>
            <person name="Wang M."/>
            <person name="Zifcakova L."/>
            <person name="Wipf D."/>
            <person name="Zambonelli A."/>
            <person name="Paolocci F."/>
            <person name="Nowrousian M."/>
            <person name="Ottonello S."/>
            <person name="Baldrian P."/>
            <person name="Spatafora J.W."/>
            <person name="Henrissat B."/>
            <person name="Nagy L.G."/>
            <person name="Aury J.M."/>
            <person name="Wincker P."/>
            <person name="Grigoriev I.V."/>
            <person name="Bonfante P."/>
            <person name="Martin F.M."/>
        </authorList>
    </citation>
    <scope>NUCLEOTIDE SEQUENCE [LARGE SCALE GENOMIC DNA]</scope>
    <source>
        <strain evidence="2 3">ATCC MYA-4762</strain>
    </source>
</reference>
<accession>A0A3N4LLS7</accession>
<feature type="non-terminal residue" evidence="2">
    <location>
        <position position="1"/>
    </location>
</feature>
<organism evidence="2 3">
    <name type="scientific">Terfezia boudieri ATCC MYA-4762</name>
    <dbReference type="NCBI Taxonomy" id="1051890"/>
    <lineage>
        <taxon>Eukaryota</taxon>
        <taxon>Fungi</taxon>
        <taxon>Dikarya</taxon>
        <taxon>Ascomycota</taxon>
        <taxon>Pezizomycotina</taxon>
        <taxon>Pezizomycetes</taxon>
        <taxon>Pezizales</taxon>
        <taxon>Pezizaceae</taxon>
        <taxon>Terfezia</taxon>
    </lineage>
</organism>
<evidence type="ECO:0000256" key="1">
    <source>
        <dbReference type="SAM" id="MobiDB-lite"/>
    </source>
</evidence>
<evidence type="ECO:0000313" key="3">
    <source>
        <dbReference type="Proteomes" id="UP000267821"/>
    </source>
</evidence>
<feature type="compositionally biased region" description="Basic residues" evidence="1">
    <location>
        <begin position="1"/>
        <end position="18"/>
    </location>
</feature>
<gene>
    <name evidence="2" type="ORF">L211DRAFT_838190</name>
</gene>
<evidence type="ECO:0000313" key="2">
    <source>
        <dbReference type="EMBL" id="RPB23760.1"/>
    </source>
</evidence>
<name>A0A3N4LLS7_9PEZI</name>
<sequence>RSRPLRRTKGNLLKKQKTTKKEMMMKTPLSIHLLGHPHQSVPGGAPSEPPSN</sequence>
<proteinExistence type="predicted"/>
<keyword evidence="3" id="KW-1185">Reference proteome</keyword>